<feature type="domain" description="Alpha/beta hydrolase fold-3" evidence="2">
    <location>
        <begin position="86"/>
        <end position="281"/>
    </location>
</feature>
<dbReference type="SUPFAM" id="SSF53474">
    <property type="entry name" value="alpha/beta-Hydrolases"/>
    <property type="match status" value="1"/>
</dbReference>
<keyword evidence="1 3" id="KW-0378">Hydrolase</keyword>
<reference evidence="3" key="1">
    <citation type="submission" date="2023-06" db="EMBL/GenBank/DDBJ databases">
        <title>Genome-scale phylogeny and comparative genomics of the fungal order Sordariales.</title>
        <authorList>
            <consortium name="Lawrence Berkeley National Laboratory"/>
            <person name="Hensen N."/>
            <person name="Bonometti L."/>
            <person name="Westerberg I."/>
            <person name="Brannstrom I.O."/>
            <person name="Guillou S."/>
            <person name="Cros-Aarteil S."/>
            <person name="Calhoun S."/>
            <person name="Haridas S."/>
            <person name="Kuo A."/>
            <person name="Mondo S."/>
            <person name="Pangilinan J."/>
            <person name="Riley R."/>
            <person name="LaButti K."/>
            <person name="Andreopoulos B."/>
            <person name="Lipzen A."/>
            <person name="Chen C."/>
            <person name="Yanf M."/>
            <person name="Daum C."/>
            <person name="Ng V."/>
            <person name="Clum A."/>
            <person name="Steindorff A."/>
            <person name="Ohm R."/>
            <person name="Martin F."/>
            <person name="Silar P."/>
            <person name="Natvig D."/>
            <person name="Lalanne C."/>
            <person name="Gautier V."/>
            <person name="Ament-velasquez S.L."/>
            <person name="Kruys A."/>
            <person name="Hutchinson M.I."/>
            <person name="Powell A.J."/>
            <person name="Barry K."/>
            <person name="Miller A.N."/>
            <person name="Grigoriev I.V."/>
            <person name="Debuchy R."/>
            <person name="Gladieux P."/>
            <person name="Thoren M.H."/>
            <person name="Johannesson H."/>
        </authorList>
    </citation>
    <scope>NUCLEOTIDE SEQUENCE</scope>
    <source>
        <strain evidence="3">SMH3391-2</strain>
    </source>
</reference>
<dbReference type="Pfam" id="PF07859">
    <property type="entry name" value="Abhydrolase_3"/>
    <property type="match status" value="1"/>
</dbReference>
<accession>A0AA39WUL1</accession>
<gene>
    <name evidence="3" type="ORF">B0T17DRAFT_493527</name>
</gene>
<keyword evidence="4" id="KW-1185">Reference proteome</keyword>
<evidence type="ECO:0000259" key="2">
    <source>
        <dbReference type="Pfam" id="PF07859"/>
    </source>
</evidence>
<dbReference type="Proteomes" id="UP001174934">
    <property type="component" value="Unassembled WGS sequence"/>
</dbReference>
<dbReference type="PANTHER" id="PTHR48081:SF8">
    <property type="entry name" value="ALPHA_BETA HYDROLASE FOLD-3 DOMAIN-CONTAINING PROTEIN-RELATED"/>
    <property type="match status" value="1"/>
</dbReference>
<name>A0AA39WUL1_9PEZI</name>
<dbReference type="GO" id="GO:0016787">
    <property type="term" value="F:hydrolase activity"/>
    <property type="evidence" value="ECO:0007669"/>
    <property type="project" value="UniProtKB-KW"/>
</dbReference>
<dbReference type="InterPro" id="IPR013094">
    <property type="entry name" value="AB_hydrolase_3"/>
</dbReference>
<evidence type="ECO:0000256" key="1">
    <source>
        <dbReference type="ARBA" id="ARBA00022801"/>
    </source>
</evidence>
<dbReference type="Gene3D" id="3.40.50.1820">
    <property type="entry name" value="alpha/beta hydrolase"/>
    <property type="match status" value="1"/>
</dbReference>
<dbReference type="InterPro" id="IPR050300">
    <property type="entry name" value="GDXG_lipolytic_enzyme"/>
</dbReference>
<dbReference type="AlphaFoldDB" id="A0AA39WUL1"/>
<evidence type="ECO:0000313" key="3">
    <source>
        <dbReference type="EMBL" id="KAK0621865.1"/>
    </source>
</evidence>
<dbReference type="InterPro" id="IPR029058">
    <property type="entry name" value="AB_hydrolase_fold"/>
</dbReference>
<comment type="caution">
    <text evidence="3">The sequence shown here is derived from an EMBL/GenBank/DDBJ whole genome shotgun (WGS) entry which is preliminary data.</text>
</comment>
<proteinExistence type="predicted"/>
<protein>
    <submittedName>
        <fullName evidence="3">Alpha/Beta hydrolase protein</fullName>
    </submittedName>
</protein>
<evidence type="ECO:0000313" key="4">
    <source>
        <dbReference type="Proteomes" id="UP001174934"/>
    </source>
</evidence>
<organism evidence="3 4">
    <name type="scientific">Bombardia bombarda</name>
    <dbReference type="NCBI Taxonomy" id="252184"/>
    <lineage>
        <taxon>Eukaryota</taxon>
        <taxon>Fungi</taxon>
        <taxon>Dikarya</taxon>
        <taxon>Ascomycota</taxon>
        <taxon>Pezizomycotina</taxon>
        <taxon>Sordariomycetes</taxon>
        <taxon>Sordariomycetidae</taxon>
        <taxon>Sordariales</taxon>
        <taxon>Lasiosphaeriaceae</taxon>
        <taxon>Bombardia</taxon>
    </lineage>
</organism>
<sequence length="374" mass="41217">MRLRNATIAFILQKLILGPISFIITLKRDYLLPPSLTSSDPATVAAAAILPTLVKTYPIRKKLPVRIFYPRSYDHAQKNGPRLPVLMTLHGGGFAMGSPPDNDAWNASFASRHGFLVVGLNYAKAPGSPFPGPVYDVEALIGCVLADTSLPIDASRVALAGWSAGGNLILSAAQLKSVRDRVRAVVPLYPVVDFGTLVSTKLGARRWKPTLGGFRGKDSDYLTWMTPIFQWAYLNEGQRPDDPLLSPIHATREMLPRNVFMIGCELDQLCQEGWRMICGLAGRRVPGKGESPGREEVGRKGELVLEGDERFAFEERTAEGGRYRWLLVPDAIHGFDQNIRPLVRGEVEVLEDGGEKTERVIGEVGEWLKEGVFK</sequence>
<dbReference type="EMBL" id="JAULSR010000004">
    <property type="protein sequence ID" value="KAK0621865.1"/>
    <property type="molecule type" value="Genomic_DNA"/>
</dbReference>
<dbReference type="PANTHER" id="PTHR48081">
    <property type="entry name" value="AB HYDROLASE SUPERFAMILY PROTEIN C4A8.06C"/>
    <property type="match status" value="1"/>
</dbReference>